<organism evidence="2 3">
    <name type="scientific">Aspergillus kawachii</name>
    <name type="common">White koji mold</name>
    <name type="synonym">Aspergillus awamori var. kawachi</name>
    <dbReference type="NCBI Taxonomy" id="1069201"/>
    <lineage>
        <taxon>Eukaryota</taxon>
        <taxon>Fungi</taxon>
        <taxon>Dikarya</taxon>
        <taxon>Ascomycota</taxon>
        <taxon>Pezizomycotina</taxon>
        <taxon>Eurotiomycetes</taxon>
        <taxon>Eurotiomycetidae</taxon>
        <taxon>Eurotiales</taxon>
        <taxon>Aspergillaceae</taxon>
        <taxon>Aspergillus</taxon>
        <taxon>Aspergillus subgen. Circumdati</taxon>
    </lineage>
</organism>
<proteinExistence type="predicted"/>
<reference evidence="2 3" key="1">
    <citation type="journal article" date="2016" name="DNA Res.">
        <title>Genome sequence of Aspergillus luchuensis NBRC 4314.</title>
        <authorList>
            <person name="Yamada O."/>
            <person name="Machida M."/>
            <person name="Hosoyama A."/>
            <person name="Goto M."/>
            <person name="Takahashi T."/>
            <person name="Futagami T."/>
            <person name="Yamagata Y."/>
            <person name="Takeuchi M."/>
            <person name="Kobayashi T."/>
            <person name="Koike H."/>
            <person name="Abe K."/>
            <person name="Asai K."/>
            <person name="Arita M."/>
            <person name="Fujita N."/>
            <person name="Fukuda K."/>
            <person name="Higa K."/>
            <person name="Horikawa H."/>
            <person name="Ishikawa T."/>
            <person name="Jinno K."/>
            <person name="Kato Y."/>
            <person name="Kirimura K."/>
            <person name="Mizutani O."/>
            <person name="Nakasone K."/>
            <person name="Sano M."/>
            <person name="Shiraishi Y."/>
            <person name="Tsukahara M."/>
            <person name="Gomi K."/>
        </authorList>
    </citation>
    <scope>NUCLEOTIDE SEQUENCE [LARGE SCALE GENOMIC DNA]</scope>
    <source>
        <strain evidence="2 3">RIB 2604</strain>
    </source>
</reference>
<gene>
    <name evidence="2" type="ORF">RIB2604_00900050</name>
</gene>
<evidence type="ECO:0000313" key="2">
    <source>
        <dbReference type="EMBL" id="GAT20985.1"/>
    </source>
</evidence>
<dbReference type="Proteomes" id="UP000075230">
    <property type="component" value="Unassembled WGS sequence"/>
</dbReference>
<keyword evidence="1" id="KW-1133">Transmembrane helix</keyword>
<protein>
    <submittedName>
        <fullName evidence="2">Asparagine synthetase Asn2</fullName>
    </submittedName>
</protein>
<name>A0A146F4F0_ASPKA</name>
<evidence type="ECO:0000256" key="1">
    <source>
        <dbReference type="SAM" id="Phobius"/>
    </source>
</evidence>
<keyword evidence="1" id="KW-0812">Transmembrane</keyword>
<evidence type="ECO:0000313" key="3">
    <source>
        <dbReference type="Proteomes" id="UP000075230"/>
    </source>
</evidence>
<comment type="caution">
    <text evidence="2">The sequence shown here is derived from an EMBL/GenBank/DDBJ whole genome shotgun (WGS) entry which is preliminary data.</text>
</comment>
<feature type="transmembrane region" description="Helical" evidence="1">
    <location>
        <begin position="6"/>
        <end position="30"/>
    </location>
</feature>
<reference evidence="3" key="2">
    <citation type="submission" date="2016-02" db="EMBL/GenBank/DDBJ databases">
        <title>Genome sequencing of Aspergillus luchuensis NBRC 4314.</title>
        <authorList>
            <person name="Yamada O."/>
        </authorList>
    </citation>
    <scope>NUCLEOTIDE SEQUENCE [LARGE SCALE GENOMIC DNA]</scope>
    <source>
        <strain evidence="3">RIB 2604</strain>
    </source>
</reference>
<dbReference type="AlphaFoldDB" id="A0A146F4F0"/>
<keyword evidence="1" id="KW-0472">Membrane</keyword>
<sequence length="77" mass="8467">MDKDAILAPLYFLGYIHDAVTFAIASDFLFHKMLQSLDSLTAPDYFGQKGRGLSVRSVECQGLSGSGFRQLFVTMTA</sequence>
<dbReference type="EMBL" id="BCWF01000009">
    <property type="protein sequence ID" value="GAT20985.1"/>
    <property type="molecule type" value="Genomic_DNA"/>
</dbReference>
<accession>A0A146F4F0</accession>